<dbReference type="SUPFAM" id="SSF56731">
    <property type="entry name" value="DNA primase core"/>
    <property type="match status" value="1"/>
</dbReference>
<dbReference type="EC" id="2.7.7.101" evidence="12"/>
<dbReference type="Proteomes" id="UP000569202">
    <property type="component" value="Unassembled WGS sequence"/>
</dbReference>
<comment type="similarity">
    <text evidence="12 13">Belongs to the DnaG primase family.</text>
</comment>
<keyword evidence="5 12" id="KW-0235">DNA replication</keyword>
<dbReference type="Gene3D" id="3.90.580.10">
    <property type="entry name" value="Zinc finger, CHC2-type domain"/>
    <property type="match status" value="1"/>
</dbReference>
<dbReference type="InterPro" id="IPR006171">
    <property type="entry name" value="TOPRIM_dom"/>
</dbReference>
<keyword evidence="8 12" id="KW-0862">Zinc</keyword>
<evidence type="ECO:0000256" key="4">
    <source>
        <dbReference type="ARBA" id="ARBA00022695"/>
    </source>
</evidence>
<dbReference type="Gene3D" id="1.20.50.20">
    <property type="entry name" value="DnaG, RNA polymerase domain, helical bundle"/>
    <property type="match status" value="1"/>
</dbReference>
<dbReference type="FunFam" id="3.90.580.10:FF:000001">
    <property type="entry name" value="DNA primase"/>
    <property type="match status" value="1"/>
</dbReference>
<proteinExistence type="inferred from homology"/>
<dbReference type="InterPro" id="IPR050219">
    <property type="entry name" value="DnaG_primase"/>
</dbReference>
<organism evidence="15 16">
    <name type="scientific">Acinetobacter terrae</name>
    <dbReference type="NCBI Taxonomy" id="2731247"/>
    <lineage>
        <taxon>Bacteria</taxon>
        <taxon>Pseudomonadati</taxon>
        <taxon>Pseudomonadota</taxon>
        <taxon>Gammaproteobacteria</taxon>
        <taxon>Moraxellales</taxon>
        <taxon>Moraxellaceae</taxon>
        <taxon>Acinetobacter</taxon>
        <taxon>Acinetobacter Taxon 24</taxon>
    </lineage>
</organism>
<dbReference type="GO" id="GO:0005737">
    <property type="term" value="C:cytoplasm"/>
    <property type="evidence" value="ECO:0007669"/>
    <property type="project" value="TreeGrafter"/>
</dbReference>
<dbReference type="InterPro" id="IPR030846">
    <property type="entry name" value="DnaG_bac"/>
</dbReference>
<evidence type="ECO:0000256" key="14">
    <source>
        <dbReference type="PIRSR" id="PIRSR002811-1"/>
    </source>
</evidence>
<dbReference type="SUPFAM" id="SSF57783">
    <property type="entry name" value="Zinc beta-ribbon"/>
    <property type="match status" value="1"/>
</dbReference>
<dbReference type="FunFam" id="3.40.1360.10:FF:000002">
    <property type="entry name" value="DNA primase"/>
    <property type="match status" value="1"/>
</dbReference>
<keyword evidence="10 12" id="KW-0238">DNA-binding</keyword>
<keyword evidence="7 12" id="KW-0863">Zinc-finger</keyword>
<dbReference type="GO" id="GO:0006269">
    <property type="term" value="P:DNA replication, synthesis of primer"/>
    <property type="evidence" value="ECO:0007669"/>
    <property type="project" value="UniProtKB-UniRule"/>
</dbReference>
<evidence type="ECO:0000256" key="3">
    <source>
        <dbReference type="ARBA" id="ARBA00022679"/>
    </source>
</evidence>
<evidence type="ECO:0000256" key="9">
    <source>
        <dbReference type="ARBA" id="ARBA00022842"/>
    </source>
</evidence>
<keyword evidence="4 12" id="KW-0548">Nucleotidyltransferase</keyword>
<dbReference type="Pfam" id="PF13155">
    <property type="entry name" value="Toprim_2"/>
    <property type="match status" value="1"/>
</dbReference>
<evidence type="ECO:0000256" key="8">
    <source>
        <dbReference type="ARBA" id="ARBA00022833"/>
    </source>
</evidence>
<dbReference type="SMART" id="SM00400">
    <property type="entry name" value="ZnF_CHCC"/>
    <property type="match status" value="1"/>
</dbReference>
<evidence type="ECO:0000256" key="6">
    <source>
        <dbReference type="ARBA" id="ARBA00022723"/>
    </source>
</evidence>
<dbReference type="STRING" id="1977878.B9T23_00910"/>
<evidence type="ECO:0000256" key="13">
    <source>
        <dbReference type="PIRNR" id="PIRNR002811"/>
    </source>
</evidence>
<dbReference type="GO" id="GO:0003899">
    <property type="term" value="F:DNA-directed RNA polymerase activity"/>
    <property type="evidence" value="ECO:0007669"/>
    <property type="project" value="UniProtKB-UniRule"/>
</dbReference>
<keyword evidence="2 12" id="KW-0639">Primosome</keyword>
<evidence type="ECO:0000256" key="2">
    <source>
        <dbReference type="ARBA" id="ARBA00022515"/>
    </source>
</evidence>
<evidence type="ECO:0000313" key="16">
    <source>
        <dbReference type="Proteomes" id="UP000569202"/>
    </source>
</evidence>
<dbReference type="InterPro" id="IPR036977">
    <property type="entry name" value="DNA_primase_Znf_CHC2"/>
</dbReference>
<gene>
    <name evidence="12" type="primary">dnaG</name>
    <name evidence="15" type="ORF">HLH17_07805</name>
</gene>
<dbReference type="PIRSF" id="PIRSF002811">
    <property type="entry name" value="DnaG"/>
    <property type="match status" value="1"/>
</dbReference>
<dbReference type="AlphaFoldDB" id="A0A2C9WUB8"/>
<dbReference type="SMART" id="SM00493">
    <property type="entry name" value="TOPRIM"/>
    <property type="match status" value="1"/>
</dbReference>
<comment type="function">
    <text evidence="12 13">RNA polymerase that catalyzes the synthesis of short RNA molecules used as primers for DNA polymerase during DNA replication.</text>
</comment>
<dbReference type="GO" id="GO:0008270">
    <property type="term" value="F:zinc ion binding"/>
    <property type="evidence" value="ECO:0007669"/>
    <property type="project" value="UniProtKB-UniRule"/>
</dbReference>
<reference evidence="15 16" key="1">
    <citation type="submission" date="2020-04" db="EMBL/GenBank/DDBJ databases">
        <title>Acinetobacter Taxon 24.</title>
        <authorList>
            <person name="Nemec A."/>
            <person name="Radolfova-Krizova L."/>
            <person name="Higgins P.G."/>
            <person name="Spanelova P."/>
        </authorList>
    </citation>
    <scope>NUCLEOTIDE SEQUENCE [LARGE SCALE GENOMIC DNA]</scope>
    <source>
        <strain evidence="15 16">ANC 5380</strain>
    </source>
</reference>
<accession>A0A2C9WUB8</accession>
<dbReference type="Gene3D" id="3.40.1360.10">
    <property type="match status" value="1"/>
</dbReference>
<keyword evidence="11 12" id="KW-0804">Transcription</keyword>
<dbReference type="InterPro" id="IPR034151">
    <property type="entry name" value="TOPRIM_DnaG_bac"/>
</dbReference>
<comment type="caution">
    <text evidence="15">The sequence shown here is derived from an EMBL/GenBank/DDBJ whole genome shotgun (WGS) entry which is preliminary data.</text>
</comment>
<dbReference type="GO" id="GO:0003677">
    <property type="term" value="F:DNA binding"/>
    <property type="evidence" value="ECO:0007669"/>
    <property type="project" value="UniProtKB-KW"/>
</dbReference>
<keyword evidence="1 12" id="KW-0240">DNA-directed RNA polymerase</keyword>
<dbReference type="PANTHER" id="PTHR30313:SF2">
    <property type="entry name" value="DNA PRIMASE"/>
    <property type="match status" value="1"/>
</dbReference>
<comment type="domain">
    <text evidence="12">Contains an N-terminal zinc-binding domain, a central core domain that contains the primase activity, and a C-terminal DnaB-binding domain.</text>
</comment>
<evidence type="ECO:0000256" key="5">
    <source>
        <dbReference type="ARBA" id="ARBA00022705"/>
    </source>
</evidence>
<keyword evidence="6 12" id="KW-0479">Metal-binding</keyword>
<dbReference type="EMBL" id="JABERL010000020">
    <property type="protein sequence ID" value="NNH77563.1"/>
    <property type="molecule type" value="Genomic_DNA"/>
</dbReference>
<comment type="catalytic activity">
    <reaction evidence="12">
        <text>ssDNA + n NTP = ssDNA/pppN(pN)n-1 hybrid + (n-1) diphosphate.</text>
        <dbReference type="EC" id="2.7.7.101"/>
    </reaction>
</comment>
<dbReference type="HAMAP" id="MF_00974">
    <property type="entry name" value="DNA_primase_DnaG"/>
    <property type="match status" value="1"/>
</dbReference>
<dbReference type="CDD" id="cd03364">
    <property type="entry name" value="TOPRIM_DnaG_primases"/>
    <property type="match status" value="1"/>
</dbReference>
<evidence type="ECO:0000313" key="15">
    <source>
        <dbReference type="EMBL" id="NNH77563.1"/>
    </source>
</evidence>
<comment type="cofactor">
    <cofactor evidence="12 13 14">
        <name>Zn(2+)</name>
        <dbReference type="ChEBI" id="CHEBI:29105"/>
    </cofactor>
    <text evidence="12 13 14">Binds 1 zinc ion per monomer.</text>
</comment>
<dbReference type="PROSITE" id="PS50880">
    <property type="entry name" value="TOPRIM"/>
    <property type="match status" value="1"/>
</dbReference>
<dbReference type="PANTHER" id="PTHR30313">
    <property type="entry name" value="DNA PRIMASE"/>
    <property type="match status" value="1"/>
</dbReference>
<dbReference type="GO" id="GO:1990077">
    <property type="term" value="C:primosome complex"/>
    <property type="evidence" value="ECO:0007669"/>
    <property type="project" value="UniProtKB-KW"/>
</dbReference>
<keyword evidence="9" id="KW-0460">Magnesium</keyword>
<evidence type="ECO:0000256" key="1">
    <source>
        <dbReference type="ARBA" id="ARBA00022478"/>
    </source>
</evidence>
<evidence type="ECO:0000256" key="10">
    <source>
        <dbReference type="ARBA" id="ARBA00023125"/>
    </source>
</evidence>
<dbReference type="GO" id="GO:0000428">
    <property type="term" value="C:DNA-directed RNA polymerase complex"/>
    <property type="evidence" value="ECO:0007669"/>
    <property type="project" value="UniProtKB-KW"/>
</dbReference>
<protein>
    <recommendedName>
        <fullName evidence="12 13">DNA primase</fullName>
        <ecNumber evidence="12">2.7.7.101</ecNumber>
    </recommendedName>
</protein>
<dbReference type="InterPro" id="IPR002694">
    <property type="entry name" value="Znf_CHC2"/>
</dbReference>
<dbReference type="InterPro" id="IPR019475">
    <property type="entry name" value="DNA_primase_DnaB-bd"/>
</dbReference>
<comment type="subunit">
    <text evidence="12">Monomer. Interacts with DnaB.</text>
</comment>
<dbReference type="RefSeq" id="WP_086192508.1">
    <property type="nucleotide sequence ID" value="NZ_JABERL010000020.1"/>
</dbReference>
<evidence type="ECO:0000256" key="11">
    <source>
        <dbReference type="ARBA" id="ARBA00023163"/>
    </source>
</evidence>
<dbReference type="InterPro" id="IPR037068">
    <property type="entry name" value="DNA_primase_core_N_sf"/>
</dbReference>
<keyword evidence="3 12" id="KW-0808">Transferase</keyword>
<dbReference type="Pfam" id="PF08275">
    <property type="entry name" value="DNAG_N"/>
    <property type="match status" value="1"/>
</dbReference>
<accession>A0A7Y2REZ2</accession>
<dbReference type="Gene3D" id="3.90.980.10">
    <property type="entry name" value="DNA primase, catalytic core, N-terminal domain"/>
    <property type="match status" value="1"/>
</dbReference>
<sequence length="644" mass="73591">MAIPQHTIDQILDRTDIVDLIGQRVKLKKTGRTYSGCCPFHQEKSPSFHVYRDKQYFHCFGCQANGNAIRFLMDIDGRNFVDVMKDLSSQTGIELPKDNQDSTKLKYKREAAKPQPVAKKIEPNTQNAAANLQQNSHAPSPVTMDHDPFAEFQMQEGAFYGNDPFTAFDQATAPFEDIPQDGNLYDLLENIALYYEQQLPHSQTAQQYFKQRGLSAETIAYWRLGYAPEDWQHLEKAFPQDIEGLKLLGLIRTSDSGRGFDLLRDRVIFPIRDSKGRVVGFGGRALNDEIKPKYINSPDSDVFHKNRLLYGLYEGRKQKAQDWLMVEGYMDVIALQQYGIYGAVATLGTASNTEHLDILFKQNQRITIAFDGDAAGQKAARRTLEIALPLLNDGRELKFFVLPNDHDPDSLIRREGLESFQRMLQAAPLLSEFIFAYLTQNHNSTSPEGKSQVMGELKQLTELLPKHGSYRYLLQQYFREKLGYSRKWQPQVNNDASLSFSTKIDAEEYVIAILMNHPYLYIHFEPLSALISQDQLLFKILNIFNVIFDDLPDDTELSQYYVLGACAAYHHELQHILQNANISDYTSSPEQADKLAADLSTKLQYEFLTKKMKSKKFSSIAEMKNLKLRISEIAKKRALTLIDE</sequence>
<feature type="zinc finger region" description="CHC2-type" evidence="12 14">
    <location>
        <begin position="38"/>
        <end position="62"/>
    </location>
</feature>
<dbReference type="Pfam" id="PF01807">
    <property type="entry name" value="Zn_ribbon_DnaG"/>
    <property type="match status" value="1"/>
</dbReference>
<dbReference type="InterPro" id="IPR013264">
    <property type="entry name" value="DNAG_N"/>
</dbReference>
<evidence type="ECO:0000256" key="7">
    <source>
        <dbReference type="ARBA" id="ARBA00022771"/>
    </source>
</evidence>
<evidence type="ECO:0000256" key="12">
    <source>
        <dbReference type="HAMAP-Rule" id="MF_00974"/>
    </source>
</evidence>
<name>A0A2C9WUB8_9GAMM</name>
<dbReference type="Pfam" id="PF10410">
    <property type="entry name" value="DnaB_bind"/>
    <property type="match status" value="1"/>
</dbReference>